<protein>
    <submittedName>
        <fullName evidence="2">Uncharacterized protein</fullName>
    </submittedName>
</protein>
<evidence type="ECO:0000256" key="1">
    <source>
        <dbReference type="SAM" id="SignalP"/>
    </source>
</evidence>
<accession>A0A4R3HYV7</accession>
<organism evidence="2 3">
    <name type="scientific">Paucimonas lemoignei</name>
    <name type="common">Pseudomonas lemoignei</name>
    <dbReference type="NCBI Taxonomy" id="29443"/>
    <lineage>
        <taxon>Bacteria</taxon>
        <taxon>Pseudomonadati</taxon>
        <taxon>Pseudomonadota</taxon>
        <taxon>Betaproteobacteria</taxon>
        <taxon>Burkholderiales</taxon>
        <taxon>Burkholderiaceae</taxon>
        <taxon>Paucimonas</taxon>
    </lineage>
</organism>
<dbReference type="EMBL" id="SLZQ01000003">
    <property type="protein sequence ID" value="TCS37863.1"/>
    <property type="molecule type" value="Genomic_DNA"/>
</dbReference>
<dbReference type="SUPFAM" id="SSF75169">
    <property type="entry name" value="DsrEFH-like"/>
    <property type="match status" value="1"/>
</dbReference>
<reference evidence="2 3" key="1">
    <citation type="submission" date="2019-03" db="EMBL/GenBank/DDBJ databases">
        <title>Genomic Encyclopedia of Type Strains, Phase IV (KMG-IV): sequencing the most valuable type-strain genomes for metagenomic binning, comparative biology and taxonomic classification.</title>
        <authorList>
            <person name="Goeker M."/>
        </authorList>
    </citation>
    <scope>NUCLEOTIDE SEQUENCE [LARGE SCALE GENOMIC DNA]</scope>
    <source>
        <strain evidence="2 3">DSM 7445</strain>
    </source>
</reference>
<dbReference type="PANTHER" id="PTHR37691:SF1">
    <property type="entry name" value="BLR3518 PROTEIN"/>
    <property type="match status" value="1"/>
</dbReference>
<dbReference type="Pfam" id="PF02635">
    <property type="entry name" value="DsrE"/>
    <property type="match status" value="1"/>
</dbReference>
<dbReference type="OrthoDB" id="8776505at2"/>
<feature type="signal peptide" evidence="1">
    <location>
        <begin position="1"/>
        <end position="29"/>
    </location>
</feature>
<dbReference type="InterPro" id="IPR027396">
    <property type="entry name" value="DsrEFH-like"/>
</dbReference>
<dbReference type="AlphaFoldDB" id="A0A4R3HYV7"/>
<keyword evidence="3" id="KW-1185">Reference proteome</keyword>
<dbReference type="InterPro" id="IPR003787">
    <property type="entry name" value="Sulphur_relay_DsrE/F-like"/>
</dbReference>
<evidence type="ECO:0000313" key="3">
    <source>
        <dbReference type="Proteomes" id="UP000295382"/>
    </source>
</evidence>
<keyword evidence="1" id="KW-0732">Signal</keyword>
<dbReference type="PANTHER" id="PTHR37691">
    <property type="entry name" value="BLR3518 PROTEIN"/>
    <property type="match status" value="1"/>
</dbReference>
<feature type="chain" id="PRO_5020607038" evidence="1">
    <location>
        <begin position="30"/>
        <end position="148"/>
    </location>
</feature>
<dbReference type="Proteomes" id="UP000295382">
    <property type="component" value="Unassembled WGS sequence"/>
</dbReference>
<comment type="caution">
    <text evidence="2">The sequence shown here is derived from an EMBL/GenBank/DDBJ whole genome shotgun (WGS) entry which is preliminary data.</text>
</comment>
<evidence type="ECO:0000313" key="2">
    <source>
        <dbReference type="EMBL" id="TCS37863.1"/>
    </source>
</evidence>
<dbReference type="RefSeq" id="WP_132257940.1">
    <property type="nucleotide sequence ID" value="NZ_SLZQ01000003.1"/>
</dbReference>
<gene>
    <name evidence="2" type="ORF">EDC30_103155</name>
</gene>
<name>A0A4R3HYV7_PAULE</name>
<proteinExistence type="predicted"/>
<sequence>MRRDFLKRIALVALTVAGAGLLTAAPAQAAEQVRVVYHLLEGNNQATRALGNIRNHLRAAPDDKIVVVAHGEGVRFLLQDARDREGKPFDEAVAALARQGVEFRVCRNTLMAHQIPEDKLLPQASLVPSGVAEIARLQAREGFVYLRP</sequence>
<dbReference type="Gene3D" id="3.40.1260.10">
    <property type="entry name" value="DsrEFH-like"/>
    <property type="match status" value="1"/>
</dbReference>